<dbReference type="Proteomes" id="UP000663832">
    <property type="component" value="Unassembled WGS sequence"/>
</dbReference>
<proteinExistence type="predicted"/>
<evidence type="ECO:0000313" key="3">
    <source>
        <dbReference type="EMBL" id="CAF1541778.1"/>
    </source>
</evidence>
<protein>
    <recommendedName>
        <fullName evidence="5">CCHC-type domain-containing protein</fullName>
    </recommendedName>
</protein>
<dbReference type="EMBL" id="CAJNOM010000686">
    <property type="protein sequence ID" value="CAF1541778.1"/>
    <property type="molecule type" value="Genomic_DNA"/>
</dbReference>
<evidence type="ECO:0008006" key="5">
    <source>
        <dbReference type="Google" id="ProtNLM"/>
    </source>
</evidence>
<organism evidence="3 4">
    <name type="scientific">Adineta steineri</name>
    <dbReference type="NCBI Taxonomy" id="433720"/>
    <lineage>
        <taxon>Eukaryota</taxon>
        <taxon>Metazoa</taxon>
        <taxon>Spiralia</taxon>
        <taxon>Gnathifera</taxon>
        <taxon>Rotifera</taxon>
        <taxon>Eurotatoria</taxon>
        <taxon>Bdelloidea</taxon>
        <taxon>Adinetida</taxon>
        <taxon>Adinetidae</taxon>
        <taxon>Adineta</taxon>
    </lineage>
</organism>
<evidence type="ECO:0000256" key="1">
    <source>
        <dbReference type="SAM" id="MobiDB-lite"/>
    </source>
</evidence>
<feature type="compositionally biased region" description="Polar residues" evidence="1">
    <location>
        <begin position="534"/>
        <end position="544"/>
    </location>
</feature>
<comment type="caution">
    <text evidence="3">The sequence shown here is derived from an EMBL/GenBank/DDBJ whole genome shotgun (WGS) entry which is preliminary data.</text>
</comment>
<dbReference type="Proteomes" id="UP000663877">
    <property type="component" value="Unassembled WGS sequence"/>
</dbReference>
<reference evidence="3" key="1">
    <citation type="submission" date="2021-02" db="EMBL/GenBank/DDBJ databases">
        <authorList>
            <person name="Nowell W R."/>
        </authorList>
    </citation>
    <scope>NUCLEOTIDE SEQUENCE</scope>
</reference>
<feature type="region of interest" description="Disordered" evidence="1">
    <location>
        <begin position="521"/>
        <end position="559"/>
    </location>
</feature>
<name>A0A815W7W8_9BILA</name>
<evidence type="ECO:0000313" key="4">
    <source>
        <dbReference type="Proteomes" id="UP000663832"/>
    </source>
</evidence>
<feature type="region of interest" description="Disordered" evidence="1">
    <location>
        <begin position="43"/>
        <end position="87"/>
    </location>
</feature>
<gene>
    <name evidence="2" type="ORF">BJG266_LOCUS28030</name>
    <name evidence="3" type="ORF">QVE165_LOCUS46379</name>
</gene>
<dbReference type="AlphaFoldDB" id="A0A815W7W8"/>
<dbReference type="EMBL" id="CAJNOI010000275">
    <property type="protein sequence ID" value="CAF1221918.1"/>
    <property type="molecule type" value="Genomic_DNA"/>
</dbReference>
<sequence length="559" mass="64404">MLNDFHQFLEFTRDRSLHQARTISSNEIVNQNQHTPTWIHSYDQHNRKESTPNTKCSHPHNDSNESISSAPKQHKVRDNNDHTNRFTGRVGAATTTTTTTTTTTINQQLSASNIPFDQLKRAVSSNLPCFFIDFEQTANTKKPPSAFEIRNLIEQYFKEHNVRIQPFSLVGWSGKRLKLGVNNKEDYVSLVNTENWPNVIDNIPITVTKPKYIPDCFALVVRYVPVELEIEAVRDEIKRTITSADNIKHINYAYARKTNDFRFTVADLSEYNSALKLGRISIGDHWLSVTPFLTGNRMTYCTRCWKIGHIRDQCKTITQRCRVCLQEITKREEHRCSNTAKCAQCDGDHHSLNSQCSVIRNYRAELKEEVKTAIESGKLQRYDNAKQPGFSNKNQDFPAFNEEDKFQQHQRNTWFRNQPEAHRNVDSETTKLLSILNENITLMRESSERVEDKLVKTEAKLNQTALDSTLCVSTLEKWMVNLQVLVEKIIWPIAAQLKPNLVKELEPLLDKMGQIRLTMGTDYNSRRKRAESPPIQSNSSTSKEPINEAVPNTIKPKKK</sequence>
<accession>A0A815W7W8</accession>
<keyword evidence="4" id="KW-1185">Reference proteome</keyword>
<evidence type="ECO:0000313" key="2">
    <source>
        <dbReference type="EMBL" id="CAF1221918.1"/>
    </source>
</evidence>
<dbReference type="OrthoDB" id="10015407at2759"/>